<sequence length="146" mass="17374">MALSPLDIIKLWIFTSLSMTLTMAQNEEQRQAYYMKKWNNIKWHSTKPDDYYDVLQTDPPTPPPEAHVPIYFDNCTDKYIGEIIFKEFLPMKFTIKRNHRLQKVLRTNFEDAEAFSLFIVSEKFIGVDDWKVVSIKRVGMYKATRR</sequence>
<feature type="chain" id="PRO_5034597990" evidence="1">
    <location>
        <begin position="25"/>
        <end position="146"/>
    </location>
</feature>
<protein>
    <submittedName>
        <fullName evidence="2">Uncharacterized protein</fullName>
    </submittedName>
</protein>
<name>A0A8D8LIV9_9HEMI</name>
<feature type="signal peptide" evidence="1">
    <location>
        <begin position="1"/>
        <end position="24"/>
    </location>
</feature>
<accession>A0A8D8LIV9</accession>
<dbReference type="EMBL" id="HBUF01021846">
    <property type="protein sequence ID" value="CAG6611480.1"/>
    <property type="molecule type" value="Transcribed_RNA"/>
</dbReference>
<evidence type="ECO:0000256" key="1">
    <source>
        <dbReference type="SAM" id="SignalP"/>
    </source>
</evidence>
<proteinExistence type="predicted"/>
<keyword evidence="1" id="KW-0732">Signal</keyword>
<organism evidence="2">
    <name type="scientific">Cacopsylla melanoneura</name>
    <dbReference type="NCBI Taxonomy" id="428564"/>
    <lineage>
        <taxon>Eukaryota</taxon>
        <taxon>Metazoa</taxon>
        <taxon>Ecdysozoa</taxon>
        <taxon>Arthropoda</taxon>
        <taxon>Hexapoda</taxon>
        <taxon>Insecta</taxon>
        <taxon>Pterygota</taxon>
        <taxon>Neoptera</taxon>
        <taxon>Paraneoptera</taxon>
        <taxon>Hemiptera</taxon>
        <taxon>Sternorrhyncha</taxon>
        <taxon>Psylloidea</taxon>
        <taxon>Psyllidae</taxon>
        <taxon>Psyllinae</taxon>
        <taxon>Cacopsylla</taxon>
    </lineage>
</organism>
<reference evidence="2" key="1">
    <citation type="submission" date="2021-05" db="EMBL/GenBank/DDBJ databases">
        <authorList>
            <person name="Alioto T."/>
            <person name="Alioto T."/>
            <person name="Gomez Garrido J."/>
        </authorList>
    </citation>
    <scope>NUCLEOTIDE SEQUENCE</scope>
</reference>
<dbReference type="AlphaFoldDB" id="A0A8D8LIV9"/>
<evidence type="ECO:0000313" key="2">
    <source>
        <dbReference type="EMBL" id="CAG6611480.1"/>
    </source>
</evidence>